<keyword evidence="3" id="KW-1185">Reference proteome</keyword>
<protein>
    <submittedName>
        <fullName evidence="2">Uncharacterized protein</fullName>
    </submittedName>
</protein>
<dbReference type="InterPro" id="IPR010994">
    <property type="entry name" value="RuvA_2-like"/>
</dbReference>
<sequence>MTENIDVTRDTDPATDDDAPSESDELGWLPERVELPSDEWVIYPPGEPRPANFALRFEKAVPAVLVGIDPGDSLGVHVLPHPGGLSVSARFGGLVDDSLREFEPPASDDEREAVAAWAQTWVERVDDRAERARIRTACAPVPNAGDRVSRALFDHFGSADAVAAAVLERDTAALRRASGVAEQTATDLVVHYGTDAEWEHYRRHRDAAP</sequence>
<feature type="compositionally biased region" description="Basic and acidic residues" evidence="1">
    <location>
        <begin position="1"/>
        <end position="12"/>
    </location>
</feature>
<proteinExistence type="predicted"/>
<organism evidence="2 3">
    <name type="scientific">Haloferax massiliensis</name>
    <dbReference type="NCBI Taxonomy" id="1476858"/>
    <lineage>
        <taxon>Archaea</taxon>
        <taxon>Methanobacteriati</taxon>
        <taxon>Methanobacteriota</taxon>
        <taxon>Stenosarchaea group</taxon>
        <taxon>Halobacteria</taxon>
        <taxon>Halobacteriales</taxon>
        <taxon>Haloferacaceae</taxon>
        <taxon>Haloferax</taxon>
    </lineage>
</organism>
<feature type="region of interest" description="Disordered" evidence="1">
    <location>
        <begin position="1"/>
        <end position="28"/>
    </location>
</feature>
<evidence type="ECO:0000313" key="2">
    <source>
        <dbReference type="EMBL" id="CQR53132.1"/>
    </source>
</evidence>
<dbReference type="AlphaFoldDB" id="A0A0D6JVM5"/>
<gene>
    <name evidence="2" type="ORF">BN996_03475</name>
</gene>
<reference evidence="3" key="1">
    <citation type="submission" date="2015-03" db="EMBL/GenBank/DDBJ databases">
        <authorList>
            <person name="Urmite Genomes"/>
        </authorList>
    </citation>
    <scope>NUCLEOTIDE SEQUENCE [LARGE SCALE GENOMIC DNA]</scope>
    <source>
        <strain evidence="3">Arc-Hr</strain>
    </source>
</reference>
<evidence type="ECO:0000313" key="3">
    <source>
        <dbReference type="Proteomes" id="UP000198902"/>
    </source>
</evidence>
<name>A0A0D6JVM5_9EURY</name>
<dbReference type="Proteomes" id="UP000198902">
    <property type="component" value="Unassembled WGS sequence"/>
</dbReference>
<dbReference type="SUPFAM" id="SSF47781">
    <property type="entry name" value="RuvA domain 2-like"/>
    <property type="match status" value="1"/>
</dbReference>
<dbReference type="EMBL" id="CSTE01000005">
    <property type="protein sequence ID" value="CQR53132.1"/>
    <property type="molecule type" value="Genomic_DNA"/>
</dbReference>
<accession>A0A0D6JVM5</accession>
<evidence type="ECO:0000256" key="1">
    <source>
        <dbReference type="SAM" id="MobiDB-lite"/>
    </source>
</evidence>
<feature type="compositionally biased region" description="Acidic residues" evidence="1">
    <location>
        <begin position="13"/>
        <end position="25"/>
    </location>
</feature>